<dbReference type="Proteomes" id="UP000289784">
    <property type="component" value="Unassembled WGS sequence"/>
</dbReference>
<protein>
    <submittedName>
        <fullName evidence="2">SUF system Fe-S cluster assembly regulator</fullName>
    </submittedName>
</protein>
<reference evidence="2 3" key="1">
    <citation type="submission" date="2019-01" db="EMBL/GenBank/DDBJ databases">
        <title>Pseudoxanthomonas composti sp. nov., isolated from compost.</title>
        <authorList>
            <person name="Yang G."/>
        </authorList>
    </citation>
    <scope>NUCLEOTIDE SEQUENCE [LARGE SCALE GENOMIC DNA]</scope>
    <source>
        <strain evidence="2 3">GSS15</strain>
    </source>
</reference>
<dbReference type="Pfam" id="PF02082">
    <property type="entry name" value="Rrf2"/>
    <property type="match status" value="1"/>
</dbReference>
<proteinExistence type="predicted"/>
<feature type="region of interest" description="Disordered" evidence="1">
    <location>
        <begin position="133"/>
        <end position="153"/>
    </location>
</feature>
<dbReference type="GO" id="GO:0005829">
    <property type="term" value="C:cytosol"/>
    <property type="evidence" value="ECO:0007669"/>
    <property type="project" value="TreeGrafter"/>
</dbReference>
<dbReference type="SUPFAM" id="SSF46785">
    <property type="entry name" value="Winged helix' DNA-binding domain"/>
    <property type="match status" value="1"/>
</dbReference>
<comment type="caution">
    <text evidence="2">The sequence shown here is derived from an EMBL/GenBank/DDBJ whole genome shotgun (WGS) entry which is preliminary data.</text>
</comment>
<dbReference type="PANTHER" id="PTHR33221">
    <property type="entry name" value="WINGED HELIX-TURN-HELIX TRANSCRIPTIONAL REGULATOR, RRF2 FAMILY"/>
    <property type="match status" value="1"/>
</dbReference>
<dbReference type="InterPro" id="IPR014290">
    <property type="entry name" value="SUF_FeS_clus_asmbl_reg"/>
</dbReference>
<accession>A0A4V1N1K2</accession>
<dbReference type="PANTHER" id="PTHR33221:SF2">
    <property type="entry name" value="TRANSCRIPTIONAL REGULATOR"/>
    <property type="match status" value="1"/>
</dbReference>
<dbReference type="RefSeq" id="WP_129469479.1">
    <property type="nucleotide sequence ID" value="NZ_SAWZ01000001.1"/>
</dbReference>
<organism evidence="2 3">
    <name type="scientific">Pseudoxanthomonas composti</name>
    <dbReference type="NCBI Taxonomy" id="2137479"/>
    <lineage>
        <taxon>Bacteria</taxon>
        <taxon>Pseudomonadati</taxon>
        <taxon>Pseudomonadota</taxon>
        <taxon>Gammaproteobacteria</taxon>
        <taxon>Lysobacterales</taxon>
        <taxon>Lysobacteraceae</taxon>
        <taxon>Pseudoxanthomonas</taxon>
    </lineage>
</organism>
<name>A0A4V1N1K2_9GAMM</name>
<dbReference type="NCBIfam" id="TIGR02944">
    <property type="entry name" value="suf_reg_Xantho"/>
    <property type="match status" value="1"/>
</dbReference>
<dbReference type="InterPro" id="IPR036390">
    <property type="entry name" value="WH_DNA-bd_sf"/>
</dbReference>
<dbReference type="InterPro" id="IPR000944">
    <property type="entry name" value="Tscrpt_reg_Rrf2"/>
</dbReference>
<gene>
    <name evidence="2" type="ORF">EPA99_01850</name>
</gene>
<keyword evidence="3" id="KW-1185">Reference proteome</keyword>
<evidence type="ECO:0000313" key="2">
    <source>
        <dbReference type="EMBL" id="RXR08588.1"/>
    </source>
</evidence>
<dbReference type="EMBL" id="SAWZ01000001">
    <property type="protein sequence ID" value="RXR08588.1"/>
    <property type="molecule type" value="Genomic_DNA"/>
</dbReference>
<dbReference type="PROSITE" id="PS51197">
    <property type="entry name" value="HTH_RRF2_2"/>
    <property type="match status" value="1"/>
</dbReference>
<dbReference type="Gene3D" id="1.10.10.10">
    <property type="entry name" value="Winged helix-like DNA-binding domain superfamily/Winged helix DNA-binding domain"/>
    <property type="match status" value="1"/>
</dbReference>
<evidence type="ECO:0000256" key="1">
    <source>
        <dbReference type="SAM" id="MobiDB-lite"/>
    </source>
</evidence>
<evidence type="ECO:0000313" key="3">
    <source>
        <dbReference type="Proteomes" id="UP000289784"/>
    </source>
</evidence>
<dbReference type="InterPro" id="IPR036388">
    <property type="entry name" value="WH-like_DNA-bd_sf"/>
</dbReference>
<dbReference type="AlphaFoldDB" id="A0A4V1N1K2"/>
<dbReference type="GO" id="GO:0003700">
    <property type="term" value="F:DNA-binding transcription factor activity"/>
    <property type="evidence" value="ECO:0007669"/>
    <property type="project" value="TreeGrafter"/>
</dbReference>
<sequence length="153" mass="16156">MLRVTKLTDYATVVLTVLAARPGEVASASDLAEQSGLESPTVSKLLKPLAQAGLVEGLRGAHGGYRLARAADRITLIEIVEAMEGPLAITECSLHANQCGIATRCGARANWRLINDVVADALRGVTLAQMLQPPAAHSPSTPRPRTLDVQLAR</sequence>
<dbReference type="NCBIfam" id="TIGR00738">
    <property type="entry name" value="rrf2_super"/>
    <property type="match status" value="1"/>
</dbReference>
<dbReference type="CDD" id="cd00090">
    <property type="entry name" value="HTH_ARSR"/>
    <property type="match status" value="1"/>
</dbReference>
<dbReference type="OrthoDB" id="9808360at2"/>
<dbReference type="InterPro" id="IPR011991">
    <property type="entry name" value="ArsR-like_HTH"/>
</dbReference>